<proteinExistence type="inferred from homology"/>
<evidence type="ECO:0000256" key="3">
    <source>
        <dbReference type="ARBA" id="ARBA00022475"/>
    </source>
</evidence>
<keyword evidence="6 7" id="KW-0472">Membrane</keyword>
<feature type="transmembrane region" description="Helical" evidence="7">
    <location>
        <begin position="113"/>
        <end position="133"/>
    </location>
</feature>
<accession>A0AB73T8U5</accession>
<evidence type="ECO:0000256" key="6">
    <source>
        <dbReference type="ARBA" id="ARBA00023136"/>
    </source>
</evidence>
<dbReference type="GO" id="GO:0055085">
    <property type="term" value="P:transmembrane transport"/>
    <property type="evidence" value="ECO:0007669"/>
    <property type="project" value="InterPro"/>
</dbReference>
<comment type="subcellular location">
    <subcellularLocation>
        <location evidence="1 7">Cell membrane</location>
        <topology evidence="1 7">Multi-pass membrane protein</topology>
    </subcellularLocation>
</comment>
<dbReference type="Proteomes" id="UP000245412">
    <property type="component" value="Unassembled WGS sequence"/>
</dbReference>
<evidence type="ECO:0000256" key="7">
    <source>
        <dbReference type="RuleBase" id="RU363032"/>
    </source>
</evidence>
<comment type="similarity">
    <text evidence="7">Belongs to the binding-protein-dependent transport system permease family.</text>
</comment>
<gene>
    <name evidence="9" type="ORF">C7383_102292</name>
</gene>
<feature type="transmembrane region" description="Helical" evidence="7">
    <location>
        <begin position="269"/>
        <end position="290"/>
    </location>
</feature>
<name>A0AB73T8U5_9FIRM</name>
<dbReference type="InterPro" id="IPR000515">
    <property type="entry name" value="MetI-like"/>
</dbReference>
<comment type="caution">
    <text evidence="9">The sequence shown here is derived from an EMBL/GenBank/DDBJ whole genome shotgun (WGS) entry which is preliminary data.</text>
</comment>
<dbReference type="Pfam" id="PF00528">
    <property type="entry name" value="BPD_transp_1"/>
    <property type="match status" value="1"/>
</dbReference>
<protein>
    <submittedName>
        <fullName evidence="9">Raffinose/stachyose/melibiose transport system permease protein</fullName>
    </submittedName>
</protein>
<reference evidence="9 10" key="1">
    <citation type="submission" date="2018-05" db="EMBL/GenBank/DDBJ databases">
        <authorList>
            <person name="Goeker M."/>
            <person name="Huntemann M."/>
            <person name="Clum A."/>
            <person name="Pillay M."/>
            <person name="Palaniappan K."/>
            <person name="Varghese N."/>
            <person name="Mikhailova N."/>
            <person name="Stamatis D."/>
            <person name="Reddy T."/>
            <person name="Daum C."/>
            <person name="Shapiro N."/>
            <person name="Ivanova N."/>
            <person name="Kyrpides N."/>
            <person name="Woyke T."/>
        </authorList>
    </citation>
    <scope>NUCLEOTIDE SEQUENCE [LARGE SCALE GENOMIC DNA]</scope>
    <source>
        <strain evidence="9 10">DSM 26524</strain>
    </source>
</reference>
<evidence type="ECO:0000313" key="9">
    <source>
        <dbReference type="EMBL" id="PWJ78156.1"/>
    </source>
</evidence>
<dbReference type="PANTHER" id="PTHR43227">
    <property type="entry name" value="BLL4140 PROTEIN"/>
    <property type="match status" value="1"/>
</dbReference>
<feature type="domain" description="ABC transmembrane type-1" evidence="8">
    <location>
        <begin position="75"/>
        <end position="290"/>
    </location>
</feature>
<dbReference type="RefSeq" id="WP_109625089.1">
    <property type="nucleotide sequence ID" value="NZ_JANKBI010000005.1"/>
</dbReference>
<feature type="transmembrane region" description="Helical" evidence="7">
    <location>
        <begin position="79"/>
        <end position="101"/>
    </location>
</feature>
<dbReference type="InterPro" id="IPR035906">
    <property type="entry name" value="MetI-like_sf"/>
</dbReference>
<dbReference type="AlphaFoldDB" id="A0AB73T8U5"/>
<evidence type="ECO:0000259" key="8">
    <source>
        <dbReference type="PROSITE" id="PS50928"/>
    </source>
</evidence>
<dbReference type="PANTHER" id="PTHR43227:SF11">
    <property type="entry name" value="BLL4140 PROTEIN"/>
    <property type="match status" value="1"/>
</dbReference>
<sequence>MQKPLFKSSLHRNQVIMGYVLIIPALLFFFVFFGYSLVQAFHYSTLDWDGVTEQTYVGMQNYIDLIHDSVFWKAFTNNVFYTVGILIFGVLPGLLLAYVLSRPGIKGRTLFRSVYFFPRIISAVVYGAVWKWIYDPRNGLVTMLINMFGGNGSDIAITGNVKTAMLGITITGGWTYFGFCMVIFIASFMGTDMELEEAATLDGANKWQLFYSVTLPQIKPVINTVLIYTVIDCFKVYDLVLVMTSGGPNDATQIMTYYIYKQAFTFNKFGYGSAAAILLGLFMIIFTVVYNKSIGKEDEA</sequence>
<keyword evidence="5 7" id="KW-1133">Transmembrane helix</keyword>
<dbReference type="EMBL" id="QGGY01000002">
    <property type="protein sequence ID" value="PWJ78156.1"/>
    <property type="molecule type" value="Genomic_DNA"/>
</dbReference>
<feature type="transmembrane region" description="Helical" evidence="7">
    <location>
        <begin position="164"/>
        <end position="186"/>
    </location>
</feature>
<dbReference type="SUPFAM" id="SSF161098">
    <property type="entry name" value="MetI-like"/>
    <property type="match status" value="1"/>
</dbReference>
<keyword evidence="10" id="KW-1185">Reference proteome</keyword>
<evidence type="ECO:0000313" key="10">
    <source>
        <dbReference type="Proteomes" id="UP000245412"/>
    </source>
</evidence>
<dbReference type="CDD" id="cd06261">
    <property type="entry name" value="TM_PBP2"/>
    <property type="match status" value="1"/>
</dbReference>
<evidence type="ECO:0000256" key="2">
    <source>
        <dbReference type="ARBA" id="ARBA00022448"/>
    </source>
</evidence>
<dbReference type="InterPro" id="IPR050809">
    <property type="entry name" value="UgpAE/MalFG_permease"/>
</dbReference>
<keyword evidence="2 7" id="KW-0813">Transport</keyword>
<organism evidence="9 10">
    <name type="scientific">Murimonas intestini</name>
    <dbReference type="NCBI Taxonomy" id="1337051"/>
    <lineage>
        <taxon>Bacteria</taxon>
        <taxon>Bacillati</taxon>
        <taxon>Bacillota</taxon>
        <taxon>Clostridia</taxon>
        <taxon>Lachnospirales</taxon>
        <taxon>Lachnospiraceae</taxon>
        <taxon>Murimonas</taxon>
    </lineage>
</organism>
<dbReference type="PROSITE" id="PS50928">
    <property type="entry name" value="ABC_TM1"/>
    <property type="match status" value="1"/>
</dbReference>
<keyword evidence="3" id="KW-1003">Cell membrane</keyword>
<evidence type="ECO:0000256" key="5">
    <source>
        <dbReference type="ARBA" id="ARBA00022989"/>
    </source>
</evidence>
<evidence type="ECO:0000256" key="4">
    <source>
        <dbReference type="ARBA" id="ARBA00022692"/>
    </source>
</evidence>
<keyword evidence="4 7" id="KW-0812">Transmembrane</keyword>
<dbReference type="GO" id="GO:0005886">
    <property type="term" value="C:plasma membrane"/>
    <property type="evidence" value="ECO:0007669"/>
    <property type="project" value="UniProtKB-SubCell"/>
</dbReference>
<evidence type="ECO:0000256" key="1">
    <source>
        <dbReference type="ARBA" id="ARBA00004651"/>
    </source>
</evidence>
<feature type="transmembrane region" description="Helical" evidence="7">
    <location>
        <begin position="16"/>
        <end position="38"/>
    </location>
</feature>
<dbReference type="Gene3D" id="1.10.3720.10">
    <property type="entry name" value="MetI-like"/>
    <property type="match status" value="1"/>
</dbReference>